<dbReference type="PROSITE" id="PS50240">
    <property type="entry name" value="TRYPSIN_DOM"/>
    <property type="match status" value="1"/>
</dbReference>
<evidence type="ECO:0000256" key="1">
    <source>
        <dbReference type="ARBA" id="ARBA00023157"/>
    </source>
</evidence>
<organism evidence="3 4">
    <name type="scientific">Vanessa tameamea</name>
    <name type="common">Kamehameha butterfly</name>
    <dbReference type="NCBI Taxonomy" id="334116"/>
    <lineage>
        <taxon>Eukaryota</taxon>
        <taxon>Metazoa</taxon>
        <taxon>Ecdysozoa</taxon>
        <taxon>Arthropoda</taxon>
        <taxon>Hexapoda</taxon>
        <taxon>Insecta</taxon>
        <taxon>Pterygota</taxon>
        <taxon>Neoptera</taxon>
        <taxon>Endopterygota</taxon>
        <taxon>Lepidoptera</taxon>
        <taxon>Glossata</taxon>
        <taxon>Ditrysia</taxon>
        <taxon>Papilionoidea</taxon>
        <taxon>Nymphalidae</taxon>
        <taxon>Nymphalinae</taxon>
        <taxon>Vanessa</taxon>
    </lineage>
</organism>
<evidence type="ECO:0000313" key="3">
    <source>
        <dbReference type="Proteomes" id="UP001652626"/>
    </source>
</evidence>
<dbReference type="InterPro" id="IPR009003">
    <property type="entry name" value="Peptidase_S1_PA"/>
</dbReference>
<keyword evidence="1" id="KW-1015">Disulfide bond</keyword>
<dbReference type="SUPFAM" id="SSF50494">
    <property type="entry name" value="Trypsin-like serine proteases"/>
    <property type="match status" value="1"/>
</dbReference>
<protein>
    <submittedName>
        <fullName evidence="4">Uncharacterized protein LOC113397676</fullName>
    </submittedName>
</protein>
<keyword evidence="3" id="KW-1185">Reference proteome</keyword>
<dbReference type="GeneID" id="113397676"/>
<reference evidence="4" key="1">
    <citation type="submission" date="2025-08" db="UniProtKB">
        <authorList>
            <consortium name="RefSeq"/>
        </authorList>
    </citation>
    <scope>IDENTIFICATION</scope>
    <source>
        <tissue evidence="4">Whole body</tissue>
    </source>
</reference>
<dbReference type="RefSeq" id="XP_064074760.1">
    <property type="nucleotide sequence ID" value="XM_064218690.1"/>
</dbReference>
<proteinExistence type="predicted"/>
<feature type="domain" description="Peptidase S1" evidence="2">
    <location>
        <begin position="33"/>
        <end position="255"/>
    </location>
</feature>
<gene>
    <name evidence="4" type="primary">LOC113397676</name>
</gene>
<dbReference type="InterPro" id="IPR001254">
    <property type="entry name" value="Trypsin_dom"/>
</dbReference>
<dbReference type="Gene3D" id="2.40.10.10">
    <property type="entry name" value="Trypsin-like serine proteases"/>
    <property type="match status" value="1"/>
</dbReference>
<dbReference type="SMART" id="SM00020">
    <property type="entry name" value="Tryp_SPc"/>
    <property type="match status" value="1"/>
</dbReference>
<name>A0ABM4ATZ3_VANTA</name>
<accession>A0ABM4ATZ3</accession>
<evidence type="ECO:0000313" key="4">
    <source>
        <dbReference type="RefSeq" id="XP_064074760.1"/>
    </source>
</evidence>
<dbReference type="PANTHER" id="PTHR24253:SF153">
    <property type="entry name" value="SERINE PROTEASE HEPSIN"/>
    <property type="match status" value="1"/>
</dbReference>
<dbReference type="PANTHER" id="PTHR24253">
    <property type="entry name" value="TRANSMEMBRANE PROTEASE SERINE"/>
    <property type="match status" value="1"/>
</dbReference>
<dbReference type="Proteomes" id="UP001652626">
    <property type="component" value="Chromosome 23"/>
</dbReference>
<evidence type="ECO:0000259" key="2">
    <source>
        <dbReference type="PROSITE" id="PS50240"/>
    </source>
</evidence>
<sequence>MLHGLFYGNGAVRFSNETLYNNCGIDKSPIKVVYEGMAKIETYPWLGVLYYPSNDTLYTTSVVLVTKQIVIASAMDIDKLPKRDFRSRSRIILGRNCSNPGIKVKDYSFHPDFKQTTYSTPALIQLETNYLMTYLHPICAPPRALVKPLFYVMTIDDCKRSAIKIHKMAYVDPERCKTFYRKSELDVEKMWPIHTVCAKALTGTECIWRSGAVLALRQNNKWSLVGFGIYGPGCRAPSRFLEYSQYRPWVRNSIAGIGKPTVSRISKNHIVLRRSLSNVQRYGPCDIEEVKAELFTDRTVIERGPSKTSHRFTIFSHYEYSCIVFRVFNYKRQKWFKEKPSIRIKRWCQSPKPICYTFQFLQIDFAVEIFFKDSVIYQVMAYGREVRLIDMKKVMVRVNEKKTFPAHGSEEYEKVRTVKSSPLGEDNENIIAALPQHRHSGLKDRTSLWDRGRVRSDKGRDLSRATSVA</sequence>
<dbReference type="InterPro" id="IPR043504">
    <property type="entry name" value="Peptidase_S1_PA_chymotrypsin"/>
</dbReference>